<evidence type="ECO:0008006" key="5">
    <source>
        <dbReference type="Google" id="ProtNLM"/>
    </source>
</evidence>
<evidence type="ECO:0000256" key="2">
    <source>
        <dbReference type="SAM" id="Phobius"/>
    </source>
</evidence>
<gene>
    <name evidence="3" type="ORF">ACFFQA_11080</name>
</gene>
<dbReference type="EMBL" id="JBHLZU010000009">
    <property type="protein sequence ID" value="MFB9904473.1"/>
    <property type="molecule type" value="Genomic_DNA"/>
</dbReference>
<dbReference type="Proteomes" id="UP001589693">
    <property type="component" value="Unassembled WGS sequence"/>
</dbReference>
<evidence type="ECO:0000313" key="4">
    <source>
        <dbReference type="Proteomes" id="UP001589693"/>
    </source>
</evidence>
<evidence type="ECO:0000313" key="3">
    <source>
        <dbReference type="EMBL" id="MFB9904473.1"/>
    </source>
</evidence>
<feature type="transmembrane region" description="Helical" evidence="2">
    <location>
        <begin position="31"/>
        <end position="51"/>
    </location>
</feature>
<dbReference type="RefSeq" id="WP_377851671.1">
    <property type="nucleotide sequence ID" value="NZ_JBHLZU010000009.1"/>
</dbReference>
<proteinExistence type="predicted"/>
<keyword evidence="4" id="KW-1185">Reference proteome</keyword>
<keyword evidence="2" id="KW-0812">Transmembrane</keyword>
<evidence type="ECO:0000256" key="1">
    <source>
        <dbReference type="SAM" id="MobiDB-lite"/>
    </source>
</evidence>
<feature type="region of interest" description="Disordered" evidence="1">
    <location>
        <begin position="1"/>
        <end position="26"/>
    </location>
</feature>
<organism evidence="3 4">
    <name type="scientific">Allokutzneria oryzae</name>
    <dbReference type="NCBI Taxonomy" id="1378989"/>
    <lineage>
        <taxon>Bacteria</taxon>
        <taxon>Bacillati</taxon>
        <taxon>Actinomycetota</taxon>
        <taxon>Actinomycetes</taxon>
        <taxon>Pseudonocardiales</taxon>
        <taxon>Pseudonocardiaceae</taxon>
        <taxon>Allokutzneria</taxon>
    </lineage>
</organism>
<keyword evidence="2" id="KW-1133">Transmembrane helix</keyword>
<keyword evidence="2" id="KW-0472">Membrane</keyword>
<comment type="caution">
    <text evidence="3">The sequence shown here is derived from an EMBL/GenBank/DDBJ whole genome shotgun (WGS) entry which is preliminary data.</text>
</comment>
<protein>
    <recommendedName>
        <fullName evidence="5">DUF5666 domain-containing protein</fullName>
    </recommendedName>
</protein>
<name>A0ABV5ZUC5_9PSEU</name>
<accession>A0ABV5ZUC5</accession>
<sequence>MTDPVHDQTQDPGWGGPQQTPARTWSARKTAVAAAVAVGIAAAGGVTIYAMGGESATAQGPGGVRMGGGPVILGPGGMGGGPIRESLHGEFVVSDGNGGYKTERTQTGSVTEVSATSITAKSVDGYTQVYTVDAATVINNGSSKIDSITNGKTVTITADATNKATAITDASTTPRRRGN</sequence>
<reference evidence="3 4" key="1">
    <citation type="submission" date="2024-09" db="EMBL/GenBank/DDBJ databases">
        <authorList>
            <person name="Sun Q."/>
            <person name="Mori K."/>
        </authorList>
    </citation>
    <scope>NUCLEOTIDE SEQUENCE [LARGE SCALE GENOMIC DNA]</scope>
    <source>
        <strain evidence="3 4">TBRC 7907</strain>
    </source>
</reference>